<dbReference type="RefSeq" id="WP_191161169.1">
    <property type="nucleotide sequence ID" value="NZ_JACXAI010000035.1"/>
</dbReference>
<dbReference type="Proteomes" id="UP000626844">
    <property type="component" value="Unassembled WGS sequence"/>
</dbReference>
<dbReference type="EMBL" id="JACXAI010000035">
    <property type="protein sequence ID" value="MBD1382712.1"/>
    <property type="molecule type" value="Genomic_DNA"/>
</dbReference>
<organism evidence="1 2">
    <name type="scientific">Metabacillus arenae</name>
    <dbReference type="NCBI Taxonomy" id="2771434"/>
    <lineage>
        <taxon>Bacteria</taxon>
        <taxon>Bacillati</taxon>
        <taxon>Bacillota</taxon>
        <taxon>Bacilli</taxon>
        <taxon>Bacillales</taxon>
        <taxon>Bacillaceae</taxon>
        <taxon>Metabacillus</taxon>
    </lineage>
</organism>
<protein>
    <submittedName>
        <fullName evidence="1">Uncharacterized protein</fullName>
    </submittedName>
</protein>
<dbReference type="AlphaFoldDB" id="A0A926RZY3"/>
<keyword evidence="2" id="KW-1185">Reference proteome</keyword>
<gene>
    <name evidence="1" type="ORF">IC621_21135</name>
</gene>
<name>A0A926RZY3_9BACI</name>
<sequence>MEFLKGVFKLGKFIKFILRPVTPGFTSRIAVIIFSGRIALRDLKKEEAFF</sequence>
<accession>A0A926RZY3</accession>
<evidence type="ECO:0000313" key="1">
    <source>
        <dbReference type="EMBL" id="MBD1382712.1"/>
    </source>
</evidence>
<proteinExistence type="predicted"/>
<evidence type="ECO:0000313" key="2">
    <source>
        <dbReference type="Proteomes" id="UP000626844"/>
    </source>
</evidence>
<reference evidence="1" key="1">
    <citation type="submission" date="2020-09" db="EMBL/GenBank/DDBJ databases">
        <title>A novel bacterium of genus Bacillus, isolated from South China Sea.</title>
        <authorList>
            <person name="Huang H."/>
            <person name="Mo K."/>
            <person name="Hu Y."/>
        </authorList>
    </citation>
    <scope>NUCLEOTIDE SEQUENCE</scope>
    <source>
        <strain evidence="1">IB182487</strain>
    </source>
</reference>
<comment type="caution">
    <text evidence="1">The sequence shown here is derived from an EMBL/GenBank/DDBJ whole genome shotgun (WGS) entry which is preliminary data.</text>
</comment>